<dbReference type="EMBL" id="LJQP01000146">
    <property type="protein sequence ID" value="KPX72550.1"/>
    <property type="molecule type" value="Genomic_DNA"/>
</dbReference>
<evidence type="ECO:0000313" key="1">
    <source>
        <dbReference type="EMBL" id="KPX72550.1"/>
    </source>
</evidence>
<protein>
    <submittedName>
        <fullName evidence="1">Uncharacterized protein</fullName>
    </submittedName>
</protein>
<comment type="caution">
    <text evidence="1">The sequence shown here is derived from an EMBL/GenBank/DDBJ whole genome shotgun (WGS) entry which is preliminary data.</text>
</comment>
<proteinExistence type="predicted"/>
<sequence>MIRTRRDRAKGSPHLNGLTGHDEIIANARSRRERACCDVLK</sequence>
<dbReference type="Proteomes" id="UP000050265">
    <property type="component" value="Unassembled WGS sequence"/>
</dbReference>
<accession>A0A0P9TIQ2</accession>
<dbReference type="PATRIC" id="fig|53707.9.peg.1749"/>
<evidence type="ECO:0000313" key="2">
    <source>
        <dbReference type="Proteomes" id="UP000050265"/>
    </source>
</evidence>
<dbReference type="AlphaFoldDB" id="A0A0P9TIQ2"/>
<reference evidence="1 2" key="1">
    <citation type="submission" date="2015-09" db="EMBL/GenBank/DDBJ databases">
        <title>Genome announcement of multiple Pseudomonas syringae strains.</title>
        <authorList>
            <person name="Thakur S."/>
            <person name="Wang P.W."/>
            <person name="Gong Y."/>
            <person name="Weir B.S."/>
            <person name="Guttman D.S."/>
        </authorList>
    </citation>
    <scope>NUCLEOTIDE SEQUENCE [LARGE SCALE GENOMIC DNA]</scope>
    <source>
        <strain evidence="1 2">ICMP3507</strain>
    </source>
</reference>
<gene>
    <name evidence="1" type="ORF">ALO35_100728</name>
</gene>
<organism evidence="1 2">
    <name type="scientific">Pseudomonas amygdali pv. lachrymans</name>
    <name type="common">Pseudomonas syringae pv. lachrymans</name>
    <dbReference type="NCBI Taxonomy" id="53707"/>
    <lineage>
        <taxon>Bacteria</taxon>
        <taxon>Pseudomonadati</taxon>
        <taxon>Pseudomonadota</taxon>
        <taxon>Gammaproteobacteria</taxon>
        <taxon>Pseudomonadales</taxon>
        <taxon>Pseudomonadaceae</taxon>
        <taxon>Pseudomonas</taxon>
        <taxon>Pseudomonas amygdali</taxon>
    </lineage>
</organism>
<name>A0A0P9TIQ2_PSEAV</name>